<name>A0A9P5P4R5_9AGAR</name>
<gene>
    <name evidence="2" type="ORF">BDP27DRAFT_1436287</name>
</gene>
<feature type="compositionally biased region" description="Polar residues" evidence="1">
    <location>
        <begin position="139"/>
        <end position="149"/>
    </location>
</feature>
<evidence type="ECO:0000313" key="3">
    <source>
        <dbReference type="Proteomes" id="UP000772434"/>
    </source>
</evidence>
<proteinExistence type="predicted"/>
<evidence type="ECO:0000313" key="2">
    <source>
        <dbReference type="EMBL" id="KAF9030388.1"/>
    </source>
</evidence>
<feature type="region of interest" description="Disordered" evidence="1">
    <location>
        <begin position="96"/>
        <end position="161"/>
    </location>
</feature>
<dbReference type="EMBL" id="JADNRY010000670">
    <property type="protein sequence ID" value="KAF9030388.1"/>
    <property type="molecule type" value="Genomic_DNA"/>
</dbReference>
<feature type="compositionally biased region" description="Polar residues" evidence="1">
    <location>
        <begin position="115"/>
        <end position="125"/>
    </location>
</feature>
<reference evidence="2" key="1">
    <citation type="submission" date="2020-11" db="EMBL/GenBank/DDBJ databases">
        <authorList>
            <consortium name="DOE Joint Genome Institute"/>
            <person name="Ahrendt S."/>
            <person name="Riley R."/>
            <person name="Andreopoulos W."/>
            <person name="Labutti K."/>
            <person name="Pangilinan J."/>
            <person name="Ruiz-Duenas F.J."/>
            <person name="Barrasa J.M."/>
            <person name="Sanchez-Garcia M."/>
            <person name="Camarero S."/>
            <person name="Miyauchi S."/>
            <person name="Serrano A."/>
            <person name="Linde D."/>
            <person name="Babiker R."/>
            <person name="Drula E."/>
            <person name="Ayuso-Fernandez I."/>
            <person name="Pacheco R."/>
            <person name="Padilla G."/>
            <person name="Ferreira P."/>
            <person name="Barriuso J."/>
            <person name="Kellner H."/>
            <person name="Castanera R."/>
            <person name="Alfaro M."/>
            <person name="Ramirez L."/>
            <person name="Pisabarro A.G."/>
            <person name="Kuo A."/>
            <person name="Tritt A."/>
            <person name="Lipzen A."/>
            <person name="He G."/>
            <person name="Yan M."/>
            <person name="Ng V."/>
            <person name="Cullen D."/>
            <person name="Martin F."/>
            <person name="Rosso M.-N."/>
            <person name="Henrissat B."/>
            <person name="Hibbett D."/>
            <person name="Martinez A.T."/>
            <person name="Grigoriev I.V."/>
        </authorList>
    </citation>
    <scope>NUCLEOTIDE SEQUENCE</scope>
    <source>
        <strain evidence="2">AH 40177</strain>
    </source>
</reference>
<evidence type="ECO:0000256" key="1">
    <source>
        <dbReference type="SAM" id="MobiDB-lite"/>
    </source>
</evidence>
<dbReference type="OrthoDB" id="2871983at2759"/>
<dbReference type="AlphaFoldDB" id="A0A9P5P4R5"/>
<protein>
    <submittedName>
        <fullName evidence="2">Uncharacterized protein</fullName>
    </submittedName>
</protein>
<organism evidence="2 3">
    <name type="scientific">Rhodocollybia butyracea</name>
    <dbReference type="NCBI Taxonomy" id="206335"/>
    <lineage>
        <taxon>Eukaryota</taxon>
        <taxon>Fungi</taxon>
        <taxon>Dikarya</taxon>
        <taxon>Basidiomycota</taxon>
        <taxon>Agaricomycotina</taxon>
        <taxon>Agaricomycetes</taxon>
        <taxon>Agaricomycetidae</taxon>
        <taxon>Agaricales</taxon>
        <taxon>Marasmiineae</taxon>
        <taxon>Omphalotaceae</taxon>
        <taxon>Rhodocollybia</taxon>
    </lineage>
</organism>
<dbReference type="Proteomes" id="UP000772434">
    <property type="component" value="Unassembled WGS sequence"/>
</dbReference>
<comment type="caution">
    <text evidence="2">The sequence shown here is derived from an EMBL/GenBank/DDBJ whole genome shotgun (WGS) entry which is preliminary data.</text>
</comment>
<sequence>MPADRFISAYDADGRATDFPYPYAANGLPELPKSIVRMQSAHEIDLFCAHRLHCKVWYVNPASSYLCYPNQKNHRCGLYLKIDNIHAPLLKEYHASQSKSSGPYPSPPASRKRPSMNSETNTTPTKRQKKSSKVPESPALSTNATATSGPPSPDFPKGTYFTSPPLEIKGPLLPDANDDEIVSFFTDLTDATVGMKGMLIYDGSNFLQKRLLGFLRASLPLILRLLSSSSETESSQELELDVPGAGIGRNNEMIGPPLLLATGLTVDDPIDVDTADEICGDCSWGLILIITGNSALV</sequence>
<accession>A0A9P5P4R5</accession>
<keyword evidence="3" id="KW-1185">Reference proteome</keyword>